<evidence type="ECO:0000313" key="1">
    <source>
        <dbReference type="EMBL" id="SPF37182.1"/>
    </source>
</evidence>
<evidence type="ECO:0000313" key="2">
    <source>
        <dbReference type="Proteomes" id="UP000238916"/>
    </source>
</evidence>
<sequence>MGGWLFTVTLHCRRGLSLLVNINIFTEVLPYGNRAYMLYHIFTINSECRGSASEAVTTRKVYG</sequence>
<reference evidence="2" key="1">
    <citation type="submission" date="2018-02" db="EMBL/GenBank/DDBJ databases">
        <authorList>
            <person name="Hausmann B."/>
        </authorList>
    </citation>
    <scope>NUCLEOTIDE SEQUENCE [LARGE SCALE GENOMIC DNA]</scope>
    <source>
        <strain evidence="2">Peat soil MAG SbF1</strain>
    </source>
</reference>
<name>A0A2U3KBY4_9FIRM</name>
<dbReference type="EMBL" id="OMOF01000085">
    <property type="protein sequence ID" value="SPF37182.1"/>
    <property type="molecule type" value="Genomic_DNA"/>
</dbReference>
<protein>
    <submittedName>
        <fullName evidence="1">Uncharacterized protein</fullName>
    </submittedName>
</protein>
<accession>A0A2U3KBY4</accession>
<gene>
    <name evidence="1" type="ORF">SBF1_1750007</name>
</gene>
<organism evidence="1 2">
    <name type="scientific">Candidatus Desulfosporosinus infrequens</name>
    <dbReference type="NCBI Taxonomy" id="2043169"/>
    <lineage>
        <taxon>Bacteria</taxon>
        <taxon>Bacillati</taxon>
        <taxon>Bacillota</taxon>
        <taxon>Clostridia</taxon>
        <taxon>Eubacteriales</taxon>
        <taxon>Desulfitobacteriaceae</taxon>
        <taxon>Desulfosporosinus</taxon>
    </lineage>
</organism>
<proteinExistence type="predicted"/>
<dbReference type="Proteomes" id="UP000238916">
    <property type="component" value="Unassembled WGS sequence"/>
</dbReference>
<dbReference type="AlphaFoldDB" id="A0A2U3KBY4"/>